<comment type="caution">
    <text evidence="2">The sequence shown here is derived from an EMBL/GenBank/DDBJ whole genome shotgun (WGS) entry which is preliminary data.</text>
</comment>
<organism evidence="2 3">
    <name type="scientific">Pullulanibacillus camelliae</name>
    <dbReference type="NCBI Taxonomy" id="1707096"/>
    <lineage>
        <taxon>Bacteria</taxon>
        <taxon>Bacillati</taxon>
        <taxon>Bacillota</taxon>
        <taxon>Bacilli</taxon>
        <taxon>Bacillales</taxon>
        <taxon>Sporolactobacillaceae</taxon>
        <taxon>Pullulanibacillus</taxon>
    </lineage>
</organism>
<dbReference type="RefSeq" id="WP_188689741.1">
    <property type="nucleotide sequence ID" value="NZ_BMIR01000002.1"/>
</dbReference>
<dbReference type="EMBL" id="BMIR01000002">
    <property type="protein sequence ID" value="GGE32542.1"/>
    <property type="molecule type" value="Genomic_DNA"/>
</dbReference>
<reference evidence="2" key="2">
    <citation type="submission" date="2020-09" db="EMBL/GenBank/DDBJ databases">
        <authorList>
            <person name="Sun Q."/>
            <person name="Zhou Y."/>
        </authorList>
    </citation>
    <scope>NUCLEOTIDE SEQUENCE</scope>
    <source>
        <strain evidence="2">CGMCC 1.15371</strain>
    </source>
</reference>
<dbReference type="Pfam" id="PF03698">
    <property type="entry name" value="UPF0180"/>
    <property type="match status" value="1"/>
</dbReference>
<dbReference type="HAMAP" id="MF_00506">
    <property type="entry name" value="UPF0180"/>
    <property type="match status" value="1"/>
</dbReference>
<evidence type="ECO:0000313" key="3">
    <source>
        <dbReference type="Proteomes" id="UP000628775"/>
    </source>
</evidence>
<sequence>MAKIAVEEGLTDVQEALKSKGYDVVTLRQKSDAKQCDCCVISGVDRNVMGMQDIAIEGPVIDCDGMDANQVCEEVEHRLSH</sequence>
<protein>
    <recommendedName>
        <fullName evidence="1">UPF0180 protein GCM10011391_09020</fullName>
    </recommendedName>
</protein>
<gene>
    <name evidence="2" type="ORF">GCM10011391_09020</name>
</gene>
<accession>A0A8J2VM25</accession>
<dbReference type="AlphaFoldDB" id="A0A8J2VM25"/>
<evidence type="ECO:0000313" key="2">
    <source>
        <dbReference type="EMBL" id="GGE32542.1"/>
    </source>
</evidence>
<name>A0A8J2VM25_9BACL</name>
<dbReference type="InterPro" id="IPR005370">
    <property type="entry name" value="UPF0180"/>
</dbReference>
<reference evidence="2" key="1">
    <citation type="journal article" date="2014" name="Int. J. Syst. Evol. Microbiol.">
        <title>Complete genome sequence of Corynebacterium casei LMG S-19264T (=DSM 44701T), isolated from a smear-ripened cheese.</title>
        <authorList>
            <consortium name="US DOE Joint Genome Institute (JGI-PGF)"/>
            <person name="Walter F."/>
            <person name="Albersmeier A."/>
            <person name="Kalinowski J."/>
            <person name="Ruckert C."/>
        </authorList>
    </citation>
    <scope>NUCLEOTIDE SEQUENCE</scope>
    <source>
        <strain evidence="2">CGMCC 1.15371</strain>
    </source>
</reference>
<keyword evidence="3" id="KW-1185">Reference proteome</keyword>
<dbReference type="NCBIfam" id="NF002845">
    <property type="entry name" value="PRK03094.1"/>
    <property type="match status" value="1"/>
</dbReference>
<comment type="similarity">
    <text evidence="1">Belongs to the UPF0180 family.</text>
</comment>
<evidence type="ECO:0000256" key="1">
    <source>
        <dbReference type="HAMAP-Rule" id="MF_00506"/>
    </source>
</evidence>
<dbReference type="Proteomes" id="UP000628775">
    <property type="component" value="Unassembled WGS sequence"/>
</dbReference>
<proteinExistence type="inferred from homology"/>